<dbReference type="Gene3D" id="1.10.10.160">
    <property type="match status" value="1"/>
</dbReference>
<protein>
    <recommendedName>
        <fullName evidence="10">RecBCD enzyme subunit RecC</fullName>
    </recommendedName>
    <alternativeName>
        <fullName evidence="10">Exonuclease V subunit RecC</fullName>
        <shortName evidence="10">ExoV subunit RecC</shortName>
    </alternativeName>
    <alternativeName>
        <fullName evidence="10">Helicase/nuclease RecBCD subunit RecC</fullName>
    </alternativeName>
</protein>
<feature type="region of interest" description="Disordered" evidence="11">
    <location>
        <begin position="729"/>
        <end position="750"/>
    </location>
</feature>
<evidence type="ECO:0000313" key="13">
    <source>
        <dbReference type="EMBL" id="PTL60054.1"/>
    </source>
</evidence>
<dbReference type="Gene3D" id="3.40.50.300">
    <property type="entry name" value="P-loop containing nucleotide triphosphate hydrolases"/>
    <property type="match status" value="2"/>
</dbReference>
<evidence type="ECO:0000256" key="2">
    <source>
        <dbReference type="ARBA" id="ARBA00022741"/>
    </source>
</evidence>
<dbReference type="InterPro" id="IPR006697">
    <property type="entry name" value="RecC"/>
</dbReference>
<keyword evidence="14" id="KW-1185">Reference proteome</keyword>
<evidence type="ECO:0000256" key="6">
    <source>
        <dbReference type="ARBA" id="ARBA00022839"/>
    </source>
</evidence>
<dbReference type="Gene3D" id="3.40.50.10930">
    <property type="match status" value="1"/>
</dbReference>
<dbReference type="InterPro" id="IPR041500">
    <property type="entry name" value="RecC_C"/>
</dbReference>
<evidence type="ECO:0000256" key="7">
    <source>
        <dbReference type="ARBA" id="ARBA00022840"/>
    </source>
</evidence>
<keyword evidence="9 10" id="KW-0234">DNA repair</keyword>
<keyword evidence="6 10" id="KW-0269">Exonuclease</keyword>
<dbReference type="OrthoDB" id="9762834at2"/>
<dbReference type="Proteomes" id="UP000240739">
    <property type="component" value="Unassembled WGS sequence"/>
</dbReference>
<dbReference type="GO" id="GO:0000724">
    <property type="term" value="P:double-strand break repair via homologous recombination"/>
    <property type="evidence" value="ECO:0007669"/>
    <property type="project" value="UniProtKB-UniRule"/>
</dbReference>
<keyword evidence="3 10" id="KW-0227">DNA damage</keyword>
<evidence type="ECO:0000313" key="14">
    <source>
        <dbReference type="Proteomes" id="UP000240739"/>
    </source>
</evidence>
<dbReference type="GO" id="GO:0009338">
    <property type="term" value="C:exodeoxyribonuclease V complex"/>
    <property type="evidence" value="ECO:0007669"/>
    <property type="project" value="InterPro"/>
</dbReference>
<dbReference type="GO" id="GO:0003678">
    <property type="term" value="F:DNA helicase activity"/>
    <property type="evidence" value="ECO:0007669"/>
    <property type="project" value="UniProtKB-UniRule"/>
</dbReference>
<dbReference type="Gene3D" id="1.10.10.990">
    <property type="match status" value="1"/>
</dbReference>
<accession>A0A2T4ULG0</accession>
<evidence type="ECO:0000256" key="3">
    <source>
        <dbReference type="ARBA" id="ARBA00022763"/>
    </source>
</evidence>
<dbReference type="InterPro" id="IPR027417">
    <property type="entry name" value="P-loop_NTPase"/>
</dbReference>
<comment type="subunit">
    <text evidence="10">Heterotrimer of RecB, RecC and RecD. All subunits contribute to DNA-binding.</text>
</comment>
<dbReference type="EMBL" id="PYYB01000001">
    <property type="protein sequence ID" value="PTL60054.1"/>
    <property type="molecule type" value="Genomic_DNA"/>
</dbReference>
<dbReference type="GO" id="GO:0003677">
    <property type="term" value="F:DNA binding"/>
    <property type="evidence" value="ECO:0007669"/>
    <property type="project" value="UniProtKB-UniRule"/>
</dbReference>
<dbReference type="InterPro" id="IPR011335">
    <property type="entry name" value="Restrct_endonuc-II-like"/>
</dbReference>
<keyword evidence="1 10" id="KW-0540">Nuclease</keyword>
<dbReference type="HAMAP" id="MF_01486">
    <property type="entry name" value="RecC"/>
    <property type="match status" value="1"/>
</dbReference>
<feature type="compositionally biased region" description="Basic and acidic residues" evidence="11">
    <location>
        <begin position="665"/>
        <end position="674"/>
    </location>
</feature>
<dbReference type="GO" id="GO:0008854">
    <property type="term" value="F:exodeoxyribonuclease V activity"/>
    <property type="evidence" value="ECO:0007669"/>
    <property type="project" value="InterPro"/>
</dbReference>
<evidence type="ECO:0000259" key="12">
    <source>
        <dbReference type="Pfam" id="PF17946"/>
    </source>
</evidence>
<feature type="domain" description="RecC C-terminal" evidence="12">
    <location>
        <begin position="786"/>
        <end position="1018"/>
    </location>
</feature>
<evidence type="ECO:0000256" key="4">
    <source>
        <dbReference type="ARBA" id="ARBA00022801"/>
    </source>
</evidence>
<dbReference type="Pfam" id="PF04257">
    <property type="entry name" value="Exonuc_V_gamma"/>
    <property type="match status" value="1"/>
</dbReference>
<sequence length="1087" mass="121103">MLHAHHATHADALVATLGTLLADAPPGDPFAPELVSVPTRGVERWLTQTLSAHLGATTQDGIVANIDFPSPRELVTQAIGAATGIDPDDDPWRRERTVWPLLQLVDEHLHEPWLRTLADHLKDSGVEEEQPRRLVAVRHLAQLFDRYALHRPPMLGRWADGEDVDGRGGQLAPHLAWQAELWRRLAARIDAPDPATRLRTAAERIEHGANSTLPHRLSLFGLTRLPQAHLQILRALARTREVHLFLLHPSPALWQAGGDTIPTNRLLASWGRDARELQTVLGDEIEDHPTHEEHPPPRTLLQQLQHDVRHDRAPTPTPQAHTATDEDTSVRVHSCHGRARQVEVLKDRILHALAQDPTLEPRDVIVMCPDIEAFAPLIHATFGGGSSGDPETENDPTRLQVRLADRALRQTNPVLGTLGRLLELVDRRLTATEVLDLADREPVRRRFRFTDDDLTRLTDWTQQTGVRWGLDAPHRAPFKLQKLESNTWRTGLDRVLLGVTMTEDEQPLVHDTLPLDDVESGAIDLAGRFAELVDRLHSVITTLQQPHTLTAYTEHLRHAADLLTDTTPRDAWQRDAADRLLATIAADAAGSTAPLHVAELRDLLDEHLRGRPTRANFRTGALTFCTLQPMRSIPHRVVCLLGLDDTVFPRKAPRDGDDLIVQDHQPGDHDGRSEDRQMLLDALLAAGDRLIITYTGNDERTNAQKPPAVPVAELLDVIARTAPDARPVVEHPLQPFDPRNFQTRDGATPLSFDTTTLQGARALTGPRTQRPPFLTDRLPAPTSAIVELDDLIRFVEHPARAFLRQRLGVRLTENDDEVQDALPVDLDGLQQWAIGDRMLRARLQGRSAQETRAAELARGALPPGHLADPILRPIERKVGAVYAAAREQLGDPRPPATSLDARITLADGRVLSGTVPYLHGDQLQVVLYSRVGPKHRLANWVRLLVLTVAHPDRHLDAIVIGRARSGVRRADATIARLPELAYDDARTHLHDLVDLYDRGRREPPPLATATSHAHAEAAAQGRNADHAASKAWESDFKFPKEDAEPEHRLLLGGVLSFAELLERRPEFPTWAQRLWAPLLDHEQVQDR</sequence>
<dbReference type="PIRSF" id="PIRSF000980">
    <property type="entry name" value="RecC"/>
    <property type="match status" value="1"/>
</dbReference>
<evidence type="ECO:0000256" key="1">
    <source>
        <dbReference type="ARBA" id="ARBA00022722"/>
    </source>
</evidence>
<evidence type="ECO:0000256" key="8">
    <source>
        <dbReference type="ARBA" id="ARBA00023125"/>
    </source>
</evidence>
<keyword evidence="8 10" id="KW-0238">DNA-binding</keyword>
<dbReference type="AlphaFoldDB" id="A0A2T4ULG0"/>
<dbReference type="PANTHER" id="PTHR30591">
    <property type="entry name" value="RECBCD ENZYME SUBUNIT RECC"/>
    <property type="match status" value="1"/>
</dbReference>
<evidence type="ECO:0000256" key="10">
    <source>
        <dbReference type="HAMAP-Rule" id="MF_01486"/>
    </source>
</evidence>
<evidence type="ECO:0000256" key="5">
    <source>
        <dbReference type="ARBA" id="ARBA00022806"/>
    </source>
</evidence>
<dbReference type="Pfam" id="PF17946">
    <property type="entry name" value="RecC_C"/>
    <property type="match status" value="1"/>
</dbReference>
<gene>
    <name evidence="10 13" type="primary">recC</name>
    <name evidence="13" type="ORF">C7Y72_10555</name>
</gene>
<proteinExistence type="inferred from homology"/>
<keyword evidence="7 10" id="KW-0067">ATP-binding</keyword>
<feature type="region of interest" description="Disordered" evidence="11">
    <location>
        <begin position="652"/>
        <end position="674"/>
    </location>
</feature>
<keyword evidence="2 10" id="KW-0547">Nucleotide-binding</keyword>
<dbReference type="SUPFAM" id="SSF52980">
    <property type="entry name" value="Restriction endonuclease-like"/>
    <property type="match status" value="1"/>
</dbReference>
<dbReference type="RefSeq" id="WP_107568698.1">
    <property type="nucleotide sequence ID" value="NZ_PYYB01000001.1"/>
</dbReference>
<keyword evidence="5 10" id="KW-0347">Helicase</keyword>
<feature type="compositionally biased region" description="Polar residues" evidence="11">
    <location>
        <begin position="740"/>
        <end position="750"/>
    </location>
</feature>
<dbReference type="InterPro" id="IPR013986">
    <property type="entry name" value="DExx_box_DNA_helicase_dom_sf"/>
</dbReference>
<comment type="function">
    <text evidence="10">A helicase/nuclease that prepares dsDNA breaks (DSB) for recombinational DNA repair. Binds to DSBs and unwinds DNA via a highly rapid and processive ATP-dependent bidirectional helicase activity. Unwinds dsDNA until it encounters a Chi (crossover hotspot instigator) sequence from the 3' direction. Cuts ssDNA a few nucleotides 3' to the Chi site. The properties and activities of the enzyme are changed at Chi. The Chi-altered holoenzyme produces a long 3'-ssDNA overhang and facilitates RecA-binding to the ssDNA for homologous DNA recombination and repair. Holoenzyme degrades any linearized DNA that is unable to undergo homologous recombination. In the holoenzyme this subunit recognizes the wild-type Chi sequence, and when added to isolated RecB increases its ATP-dependent helicase processivity.</text>
</comment>
<comment type="miscellaneous">
    <text evidence="10">In the RecBCD complex, RecB has a slow 3'-5' helicase, an exonuclease activity and loads RecA onto ssDNA, RecD has a fast 5'-3' helicase activity, while RecC stimulates the ATPase and processivity of the RecB helicase and contributes to recognition of the Chi site.</text>
</comment>
<dbReference type="NCBIfam" id="TIGR01450">
    <property type="entry name" value="recC"/>
    <property type="match status" value="1"/>
</dbReference>
<comment type="similarity">
    <text evidence="10">Belongs to the RecC family.</text>
</comment>
<dbReference type="GO" id="GO:0005524">
    <property type="term" value="F:ATP binding"/>
    <property type="evidence" value="ECO:0007669"/>
    <property type="project" value="UniProtKB-UniRule"/>
</dbReference>
<evidence type="ECO:0000256" key="11">
    <source>
        <dbReference type="SAM" id="MobiDB-lite"/>
    </source>
</evidence>
<dbReference type="SUPFAM" id="SSF52540">
    <property type="entry name" value="P-loop containing nucleoside triphosphate hydrolases"/>
    <property type="match status" value="2"/>
</dbReference>
<dbReference type="PANTHER" id="PTHR30591:SF1">
    <property type="entry name" value="RECBCD ENZYME SUBUNIT RECC"/>
    <property type="match status" value="1"/>
</dbReference>
<name>A0A2T4ULG0_9ACTN</name>
<keyword evidence="4 10" id="KW-0378">Hydrolase</keyword>
<reference evidence="13 14" key="1">
    <citation type="submission" date="2018-03" db="EMBL/GenBank/DDBJ databases">
        <title>Aquarubrobacter algicola gen. nov., sp. nov., a novel actinobacterium isolated from shallow eutrophic lake during the end of cyanobacterial harmful algal blooms.</title>
        <authorList>
            <person name="Chun S.J."/>
        </authorList>
    </citation>
    <scope>NUCLEOTIDE SEQUENCE [LARGE SCALE GENOMIC DNA]</scope>
    <source>
        <strain evidence="13 14">Seoho-28</strain>
    </source>
</reference>
<comment type="caution">
    <text evidence="13">The sequence shown here is derived from an EMBL/GenBank/DDBJ whole genome shotgun (WGS) entry which is preliminary data.</text>
</comment>
<evidence type="ECO:0000256" key="9">
    <source>
        <dbReference type="ARBA" id="ARBA00023204"/>
    </source>
</evidence>
<organism evidence="13 14">
    <name type="scientific">Paraconexibacter algicola</name>
    <dbReference type="NCBI Taxonomy" id="2133960"/>
    <lineage>
        <taxon>Bacteria</taxon>
        <taxon>Bacillati</taxon>
        <taxon>Actinomycetota</taxon>
        <taxon>Thermoleophilia</taxon>
        <taxon>Solirubrobacterales</taxon>
        <taxon>Paraconexibacteraceae</taxon>
        <taxon>Paraconexibacter</taxon>
    </lineage>
</organism>